<organism evidence="1 2">
    <name type="scientific">Effrenium voratum</name>
    <dbReference type="NCBI Taxonomy" id="2562239"/>
    <lineage>
        <taxon>Eukaryota</taxon>
        <taxon>Sar</taxon>
        <taxon>Alveolata</taxon>
        <taxon>Dinophyceae</taxon>
        <taxon>Suessiales</taxon>
        <taxon>Symbiodiniaceae</taxon>
        <taxon>Effrenium</taxon>
    </lineage>
</organism>
<name>A0AA36MQ19_9DINO</name>
<dbReference type="AlphaFoldDB" id="A0AA36MQ19"/>
<accession>A0AA36MQ19</accession>
<proteinExistence type="predicted"/>
<dbReference type="EMBL" id="CAUJNA010000302">
    <property type="protein sequence ID" value="CAJ1375122.1"/>
    <property type="molecule type" value="Genomic_DNA"/>
</dbReference>
<sequence length="255" mass="28229">MVHHEDKNLLIESHSQHLDASLLQDDPSGAVGYGFQDGQEVHASPLVTRFDGREAETGSCLAFAPRGKNGAHVANHQEATKTDWTAPSKENFIQLEPWAVPCDNAWMKDNWNKWQGYSFYTATLPIEKCLTITFSIMQPVVAFVGGLELELLPKPLFELATTVCWPNKMPGGLDLSILRSEIKSGGNLVFSRTLRLAKRFGQGTDFVKANVESSYQTSKHVVGLPESEGQSRSAFDKMSLLESKQRHGRVAALEN</sequence>
<protein>
    <submittedName>
        <fullName evidence="1">Uncharacterized protein</fullName>
    </submittedName>
</protein>
<evidence type="ECO:0000313" key="2">
    <source>
        <dbReference type="Proteomes" id="UP001178507"/>
    </source>
</evidence>
<dbReference type="Proteomes" id="UP001178507">
    <property type="component" value="Unassembled WGS sequence"/>
</dbReference>
<evidence type="ECO:0000313" key="1">
    <source>
        <dbReference type="EMBL" id="CAJ1375122.1"/>
    </source>
</evidence>
<reference evidence="1" key="1">
    <citation type="submission" date="2023-08" db="EMBL/GenBank/DDBJ databases">
        <authorList>
            <person name="Chen Y."/>
            <person name="Shah S."/>
            <person name="Dougan E. K."/>
            <person name="Thang M."/>
            <person name="Chan C."/>
        </authorList>
    </citation>
    <scope>NUCLEOTIDE SEQUENCE</scope>
</reference>
<gene>
    <name evidence="1" type="ORF">EVOR1521_LOCUS4482</name>
</gene>
<comment type="caution">
    <text evidence="1">The sequence shown here is derived from an EMBL/GenBank/DDBJ whole genome shotgun (WGS) entry which is preliminary data.</text>
</comment>
<keyword evidence="2" id="KW-1185">Reference proteome</keyword>